<evidence type="ECO:0000313" key="2">
    <source>
        <dbReference type="Proteomes" id="UP000002028"/>
    </source>
</evidence>
<dbReference type="STRING" id="504472.Slin_1846"/>
<dbReference type="HOGENOM" id="CLU_044180_2_0_10"/>
<dbReference type="Pfam" id="PF18849">
    <property type="entry name" value="baeRF_family7"/>
    <property type="match status" value="1"/>
</dbReference>
<name>D2QBL2_SPILD</name>
<dbReference type="EMBL" id="CP001769">
    <property type="protein sequence ID" value="ADB37891.1"/>
    <property type="molecule type" value="Genomic_DNA"/>
</dbReference>
<evidence type="ECO:0000313" key="1">
    <source>
        <dbReference type="EMBL" id="ADB37891.1"/>
    </source>
</evidence>
<dbReference type="Proteomes" id="UP000002028">
    <property type="component" value="Chromosome"/>
</dbReference>
<proteinExistence type="predicted"/>
<protein>
    <submittedName>
        <fullName evidence="1">Cytoplasmic protein</fullName>
    </submittedName>
</protein>
<dbReference type="eggNOG" id="COG1503">
    <property type="taxonomic scope" value="Bacteria"/>
</dbReference>
<accession>D2QBL2</accession>
<dbReference type="KEGG" id="sli:Slin_1846"/>
<sequence>MILVNSGKETLLDLAEKVHDQSISIFIPTHRRGKQVNERQDQIAFKNHVQSVRLALESRELRSNDINELVEPMEALLDNPQFWRHQRAGLAVFRNPDHFSIFQSPIPFADSSRLDSRFHLQPLLPFVQAFTTYYILQIGKKGVCLYQADPFSITLIDTAEVMPSGLDAVTQYYDFEEELQGRTKGRGGMAAVYTSDDSNEGQKAKDHLLADYFRLVNEAIVKLIGTRNTPLLLASVAYYQPIYRQVNTYPYLHEGGITGNFDHVKPEEMHQMANEVLRHQFEETQQQRLNQYQNSLGSNLVSSGLRQLLEAAVTGRIEVLFLQEDTKLWGQFDEVTLATTIHDEKQDGDESLVEKIALLTLRHGGEVYVLDEATFPTKQDSTNITALYRF</sequence>
<reference evidence="1 2" key="1">
    <citation type="journal article" date="2010" name="Stand. Genomic Sci.">
        <title>Complete genome sequence of Spirosoma linguale type strain (1).</title>
        <authorList>
            <person name="Lail K."/>
            <person name="Sikorski J."/>
            <person name="Saunders E."/>
            <person name="Lapidus A."/>
            <person name="Glavina Del Rio T."/>
            <person name="Copeland A."/>
            <person name="Tice H."/>
            <person name="Cheng J.-F."/>
            <person name="Lucas S."/>
            <person name="Nolan M."/>
            <person name="Bruce D."/>
            <person name="Goodwin L."/>
            <person name="Pitluck S."/>
            <person name="Ivanova N."/>
            <person name="Mavromatis K."/>
            <person name="Ovchinnikova G."/>
            <person name="Pati A."/>
            <person name="Chen A."/>
            <person name="Palaniappan K."/>
            <person name="Land M."/>
            <person name="Hauser L."/>
            <person name="Chang Y.-J."/>
            <person name="Jeffries C.D."/>
            <person name="Chain P."/>
            <person name="Brettin T."/>
            <person name="Detter J.C."/>
            <person name="Schuetze A."/>
            <person name="Rohde M."/>
            <person name="Tindall B.J."/>
            <person name="Goeker M."/>
            <person name="Bristow J."/>
            <person name="Eisen J.A."/>
            <person name="Markowitz V."/>
            <person name="Hugenholtz P."/>
            <person name="Kyrpides N.C."/>
            <person name="Klenk H.-P."/>
            <person name="Chen F."/>
        </authorList>
    </citation>
    <scope>NUCLEOTIDE SEQUENCE [LARGE SCALE GENOMIC DNA]</scope>
    <source>
        <strain evidence="2">ATCC 33905 / DSM 74 / LMG 10896 / Claus 1</strain>
    </source>
</reference>
<dbReference type="InterPro" id="IPR040837">
    <property type="entry name" value="Bact_RF_family7"/>
</dbReference>
<organism evidence="1 2">
    <name type="scientific">Spirosoma linguale (strain ATCC 33905 / DSM 74 / LMG 10896 / Claus 1)</name>
    <dbReference type="NCBI Taxonomy" id="504472"/>
    <lineage>
        <taxon>Bacteria</taxon>
        <taxon>Pseudomonadati</taxon>
        <taxon>Bacteroidota</taxon>
        <taxon>Cytophagia</taxon>
        <taxon>Cytophagales</taxon>
        <taxon>Cytophagaceae</taxon>
        <taxon>Spirosoma</taxon>
    </lineage>
</organism>
<dbReference type="AlphaFoldDB" id="D2QBL2"/>
<gene>
    <name evidence="1" type="ordered locus">Slin_1846</name>
</gene>
<dbReference type="RefSeq" id="WP_012926441.1">
    <property type="nucleotide sequence ID" value="NC_013730.1"/>
</dbReference>
<keyword evidence="2" id="KW-1185">Reference proteome</keyword>